<evidence type="ECO:0000313" key="3">
    <source>
        <dbReference type="Proteomes" id="UP000824120"/>
    </source>
</evidence>
<proteinExistence type="predicted"/>
<accession>A0A9J5Z656</accession>
<sequence>MAQSEVVMRRVSRHDDAFAVSVHLITSSNKETCYKYCLLIQTLSIMNLISCVISLIYVPIGLNLMKNTDQMYCPGNYSTTITMDGLMHCVRTWRTINKDCGGVVRTS</sequence>
<dbReference type="AlphaFoldDB" id="A0A9J5Z656"/>
<dbReference type="Proteomes" id="UP000824120">
    <property type="component" value="Chromosome 4"/>
</dbReference>
<keyword evidence="1" id="KW-0472">Membrane</keyword>
<comment type="caution">
    <text evidence="2">The sequence shown here is derived from an EMBL/GenBank/DDBJ whole genome shotgun (WGS) entry which is preliminary data.</text>
</comment>
<name>A0A9J5Z656_SOLCO</name>
<protein>
    <submittedName>
        <fullName evidence="2">Uncharacterized protein</fullName>
    </submittedName>
</protein>
<keyword evidence="3" id="KW-1185">Reference proteome</keyword>
<organism evidence="2 3">
    <name type="scientific">Solanum commersonii</name>
    <name type="common">Commerson's wild potato</name>
    <name type="synonym">Commerson's nightshade</name>
    <dbReference type="NCBI Taxonomy" id="4109"/>
    <lineage>
        <taxon>Eukaryota</taxon>
        <taxon>Viridiplantae</taxon>
        <taxon>Streptophyta</taxon>
        <taxon>Embryophyta</taxon>
        <taxon>Tracheophyta</taxon>
        <taxon>Spermatophyta</taxon>
        <taxon>Magnoliopsida</taxon>
        <taxon>eudicotyledons</taxon>
        <taxon>Gunneridae</taxon>
        <taxon>Pentapetalae</taxon>
        <taxon>asterids</taxon>
        <taxon>lamiids</taxon>
        <taxon>Solanales</taxon>
        <taxon>Solanaceae</taxon>
        <taxon>Solanoideae</taxon>
        <taxon>Solaneae</taxon>
        <taxon>Solanum</taxon>
    </lineage>
</organism>
<gene>
    <name evidence="2" type="ORF">H5410_019764</name>
</gene>
<keyword evidence="1" id="KW-1133">Transmembrane helix</keyword>
<evidence type="ECO:0000313" key="2">
    <source>
        <dbReference type="EMBL" id="KAG5608483.1"/>
    </source>
</evidence>
<keyword evidence="1" id="KW-0812">Transmembrane</keyword>
<reference evidence="2 3" key="1">
    <citation type="submission" date="2020-09" db="EMBL/GenBank/DDBJ databases">
        <title>De no assembly of potato wild relative species, Solanum commersonii.</title>
        <authorList>
            <person name="Cho K."/>
        </authorList>
    </citation>
    <scope>NUCLEOTIDE SEQUENCE [LARGE SCALE GENOMIC DNA]</scope>
    <source>
        <strain evidence="2">LZ3.2</strain>
        <tissue evidence="2">Leaf</tissue>
    </source>
</reference>
<evidence type="ECO:0000256" key="1">
    <source>
        <dbReference type="SAM" id="Phobius"/>
    </source>
</evidence>
<dbReference type="EMBL" id="JACXVP010000004">
    <property type="protein sequence ID" value="KAG5608483.1"/>
    <property type="molecule type" value="Genomic_DNA"/>
</dbReference>
<feature type="transmembrane region" description="Helical" evidence="1">
    <location>
        <begin position="36"/>
        <end position="60"/>
    </location>
</feature>